<sequence>MVRARVPRAMAACALALSLATMPGCLARPATKTNDDGAAREVLNMDDEITERDLEVAQSLGAPMDVVAAMRGGAWPSARSKDNVRYAEFVEDHLAARYGERFRATEARLSFGLMRDPHTVTCAVETGGHAGETCVASFLYEDEPRWADDYPYLRLHEEYERRLTEVAQGAFGDLPEGSWVMEARMLDWQYPNVASDPQGAWHEVPPFATLEEAGVFVDGYLWVSISPDNQLAEEDFDARVARMREALDALDMRVYWSVDQITQPLDGAEFTMEWSRDADYSWHALGNFQGDE</sequence>
<dbReference type="AlphaFoldDB" id="E1QWY4"/>
<name>E1QWY4_OLSUV</name>
<reference evidence="2 3" key="1">
    <citation type="journal article" date="2010" name="Stand. Genomic Sci.">
        <title>Complete genome sequence of Olsenella uli type strain (VPI D76D-27C).</title>
        <authorList>
            <person name="Goker M."/>
            <person name="Held B."/>
            <person name="Lucas S."/>
            <person name="Nolan M."/>
            <person name="Yasawong M."/>
            <person name="Glavina Del Rio T."/>
            <person name="Tice H."/>
            <person name="Cheng J.F."/>
            <person name="Bruce D."/>
            <person name="Detter J.C."/>
            <person name="Tapia R."/>
            <person name="Han C."/>
            <person name="Goodwin L."/>
            <person name="Pitluck S."/>
            <person name="Liolios K."/>
            <person name="Ivanova N."/>
            <person name="Mavromatis K."/>
            <person name="Mikhailova N."/>
            <person name="Pati A."/>
            <person name="Chen A."/>
            <person name="Palaniappan K."/>
            <person name="Land M."/>
            <person name="Hauser L."/>
            <person name="Chang Y.J."/>
            <person name="Jeffries C.D."/>
            <person name="Rohde M."/>
            <person name="Sikorski J."/>
            <person name="Pukall R."/>
            <person name="Woyke T."/>
            <person name="Bristow J."/>
            <person name="Eisen J.A."/>
            <person name="Markowitz V."/>
            <person name="Hugenholtz P."/>
            <person name="Kyrpides N.C."/>
            <person name="Klenk H.P."/>
            <person name="Lapidus A."/>
        </authorList>
    </citation>
    <scope>NUCLEOTIDE SEQUENCE [LARGE SCALE GENOMIC DNA]</scope>
    <source>
        <strain evidence="3">ATCC 49627 / DSM 7084 / CIP 109912 / JCM 12494 / NCIMB 702895 / VPI D76D-27C</strain>
    </source>
</reference>
<gene>
    <name evidence="2" type="ordered locus">Olsu_1538</name>
</gene>
<evidence type="ECO:0008006" key="4">
    <source>
        <dbReference type="Google" id="ProtNLM"/>
    </source>
</evidence>
<evidence type="ECO:0000313" key="3">
    <source>
        <dbReference type="Proteomes" id="UP000000333"/>
    </source>
</evidence>
<keyword evidence="3" id="KW-1185">Reference proteome</keyword>
<proteinExistence type="predicted"/>
<dbReference type="RefSeq" id="WP_013252389.1">
    <property type="nucleotide sequence ID" value="NC_014363.1"/>
</dbReference>
<evidence type="ECO:0000313" key="2">
    <source>
        <dbReference type="EMBL" id="ADK68637.1"/>
    </source>
</evidence>
<dbReference type="eggNOG" id="ENOG502ZMNY">
    <property type="taxonomic scope" value="Bacteria"/>
</dbReference>
<dbReference type="OrthoDB" id="3193267at2"/>
<dbReference type="STRING" id="633147.Olsu_1538"/>
<evidence type="ECO:0000256" key="1">
    <source>
        <dbReference type="SAM" id="SignalP"/>
    </source>
</evidence>
<dbReference type="HOGENOM" id="CLU_952591_0_0_11"/>
<dbReference type="KEGG" id="ols:Olsu_1538"/>
<organism evidence="2 3">
    <name type="scientific">Olsenella uli (strain ATCC 49627 / DSM 7084 / CCUG 31166 / CIP 109912 / JCM 12494 / LMG 11480 / NCIMB 702895 / VPI D76D-27C)</name>
    <name type="common">Lactobacillus uli</name>
    <dbReference type="NCBI Taxonomy" id="633147"/>
    <lineage>
        <taxon>Bacteria</taxon>
        <taxon>Bacillati</taxon>
        <taxon>Actinomycetota</taxon>
        <taxon>Coriobacteriia</taxon>
        <taxon>Coriobacteriales</taxon>
        <taxon>Atopobiaceae</taxon>
        <taxon>Olsenella</taxon>
    </lineage>
</organism>
<dbReference type="EMBL" id="CP002106">
    <property type="protein sequence ID" value="ADK68637.1"/>
    <property type="molecule type" value="Genomic_DNA"/>
</dbReference>
<feature type="chain" id="PRO_5039330211" description="Lipoprotein" evidence="1">
    <location>
        <begin position="28"/>
        <end position="292"/>
    </location>
</feature>
<dbReference type="Proteomes" id="UP000000333">
    <property type="component" value="Chromosome"/>
</dbReference>
<accession>E1QWY4</accession>
<feature type="signal peptide" evidence="1">
    <location>
        <begin position="1"/>
        <end position="27"/>
    </location>
</feature>
<dbReference type="GeneID" id="78512923"/>
<keyword evidence="1" id="KW-0732">Signal</keyword>
<protein>
    <recommendedName>
        <fullName evidence="4">Lipoprotein</fullName>
    </recommendedName>
</protein>